<dbReference type="GO" id="GO:0004674">
    <property type="term" value="F:protein serine/threonine kinase activity"/>
    <property type="evidence" value="ECO:0007669"/>
    <property type="project" value="UniProtKB-KW"/>
</dbReference>
<dbReference type="GO" id="GO:0005634">
    <property type="term" value="C:nucleus"/>
    <property type="evidence" value="ECO:0007669"/>
    <property type="project" value="UniProtKB-SubCell"/>
</dbReference>
<name>A0A875RSY5_EENNA</name>
<dbReference type="GO" id="GO:0006281">
    <property type="term" value="P:DNA repair"/>
    <property type="evidence" value="ECO:0007669"/>
    <property type="project" value="UniProtKB-KW"/>
</dbReference>
<dbReference type="Pfam" id="PF02259">
    <property type="entry name" value="FAT"/>
    <property type="match status" value="1"/>
</dbReference>
<dbReference type="OrthoDB" id="381190at2759"/>
<dbReference type="SUPFAM" id="SSF56112">
    <property type="entry name" value="Protein kinase-like (PK-like)"/>
    <property type="match status" value="1"/>
</dbReference>
<evidence type="ECO:0000256" key="4">
    <source>
        <dbReference type="ARBA" id="ARBA00021345"/>
    </source>
</evidence>
<keyword evidence="10" id="KW-0067">ATP-binding</keyword>
<dbReference type="InterPro" id="IPR012993">
    <property type="entry name" value="UME"/>
</dbReference>
<evidence type="ECO:0000256" key="16">
    <source>
        <dbReference type="ARBA" id="ARBA00030459"/>
    </source>
</evidence>
<reference evidence="23" key="1">
    <citation type="submission" date="2020-10" db="EMBL/GenBank/DDBJ databases">
        <authorList>
            <person name="Roach M.J.R."/>
        </authorList>
    </citation>
    <scope>NUCLEOTIDE SEQUENCE</scope>
    <source>
        <strain evidence="23">CBS 1945</strain>
    </source>
</reference>
<dbReference type="Gene3D" id="3.30.1010.10">
    <property type="entry name" value="Phosphatidylinositol 3-kinase Catalytic Subunit, Chain A, domain 4"/>
    <property type="match status" value="1"/>
</dbReference>
<dbReference type="Pfam" id="PF23593">
    <property type="entry name" value="HEAT_ATR"/>
    <property type="match status" value="1"/>
</dbReference>
<keyword evidence="14" id="KW-0469">Meiosis</keyword>
<dbReference type="InterPro" id="IPR018936">
    <property type="entry name" value="PI3/4_kinase_CS"/>
</dbReference>
<comment type="subcellular location">
    <subcellularLocation>
        <location evidence="1">Nucleus</location>
    </subcellularLocation>
</comment>
<evidence type="ECO:0000313" key="23">
    <source>
        <dbReference type="EMBL" id="QPG72987.1"/>
    </source>
</evidence>
<keyword evidence="7" id="KW-0547">Nucleotide-binding</keyword>
<dbReference type="InterPro" id="IPR036940">
    <property type="entry name" value="PI3/4_kinase_cat_sf"/>
</dbReference>
<dbReference type="InterPro" id="IPR003152">
    <property type="entry name" value="FATC_dom"/>
</dbReference>
<evidence type="ECO:0000259" key="20">
    <source>
        <dbReference type="PROSITE" id="PS50290"/>
    </source>
</evidence>
<sequence length="2419" mass="277674">MAEQIKQLSEVLDALLKQKSSGKEQDSNSLNALLDTVLPSYLGRSLSQEEVHVVLKIFQALRLLLSRSPSLIIENEIYKKLLKYIKVFYDSIQYPKELSDSANLTLVQVISAAFTGGKLRNNKYLLAIRNDLIETLEVNLKQLLRSILSTSNNNDNTSSKGVIMYANEIASENDRKFSKLSVSIRILQVLLNPTLRNIFMLHLQCSMLLDNFIRRTWFCMNNIVINLDLKREEGEGVTGDSDLGVAYLSQTSVPSIAYKFDQLFAVLLNSTVGYFNDDDDCQMNILDLALSQCKQLLNWALIAKFPSLQVVLAESLMKLLLKCRELGTCVYFWNKTDLCFDKRIFIVGYMNGDLHQDLYITINLLLVLNASSKGITARESSMVIVDRAIKPYVNRMLDSIRERLLRSFASDDVSMNLDFLLRLTDGKSLLYLNHSYSQMSLLQIVKGDPTSGYSARQTLAKWLHSLESLLNTSPDSILGSSIGKHYLINSLGRFACILNDDFDFTRKCCERCDSCLDERHYNPDLVDVNRPSYKDDSIMYSAYKILEDRFMVEKPLLDDEQLVLSLLISLGRIFRTYRPPPLSKGTVLWSFIQKCFVSVVREIRMMTVRLLPLILYCPEGAQYHSDLDHILGFLSSFAPSRSTSYIFEGIIVSWGELLCISKLDSKYFVLLNPLIQFMGDNDEFRSNLALHEIRIVASTRRVTPWKLVEPFIPVISCDLLTKQITNPGLLLNFCECIEMNVSAFLNRTQDYTIPRLIQYFDSDPIGFIAKQLEQSKTRLVSANLCKCSALLLVSEDVISPAKITKILSIFIPRYKKASLQLILRELNVLELIWELMSLYNCTPELLKRIRNAIVCVCVARRASDIPINGEQEESSLLDDQMKLTVLGLAQDFSDIIHNNKGSKPFIEKVQAIRAIWCLTELSPRFDACLSQIMTCLQLALESFELQYEGLECLRVIVSRLKYLQLSIIVDLLISYLIQKYTDFNMKCRSIAKAILKDIFQKDPRIIKEHPSYVYSLASSNTDLSEIVTCNFWTRNILVEFSRRLRADNKWVVSLVLRDLLTFFDIRQIDVQKTYISDVVLVGPLSSLISALLGASNRFSVTCTDIPKKCSLVLSMIGALDPSKFGSFFHRHTKNLVLVTNLTKEREIEEFSIYFLNNILMKCFIASSDPQKQLYLAYTMQQYLKILKLTDEKIKERGSKENIFWSKLSNLSQTVLKPLLVSRYTKNMSTHKLLMYPTYKETKKHSKWLTDFTEDLTFRAATAERMPRMARQIFESCTVIIRDQDLSICEFLLPYLALLLVVYGENDTYANIEIEITTVLTQDIEDLASDFAVESLKSCYRTVFSIIDYFREWISERKRDRKHLRSTSAVKEREIVEQFLADLPTEILAKRTAQCNSYERAIFNLEQSYQTEKMSENEFFNTIRHMYAELNDMDALQGVLKKFSANSLNDKLMQFQYSEDWEVTHESLAAIAEAEYPNIGGTLVSADREALRRQDKSVRITSLLKCLDDHCQYDQVLLELGRYQSLTLGSHWIDSKDMFLCGLQASIFTGELNQLCKWVRLSEQSTSITSPGSELSIYYEFAQALIRLHENDISCCLDHAERASSYVGLALSVSKEISHTKIADYMVLLHCLYDFSLLAKLKSGPSLETSFKLLRYRQGNTMKDFRTRWKIQSLKKAIVKLHPIEEVRQQLSSTLVESSQLLREYGRLDLATKNITHALTLGTDNSFVNFEFAQLLWAQGGHRQALKTLKSVIDSEKIKSPEMALQYTQWLENSANGSSDEIIKGYRSVAQDNKNLEFCGKAQYYLGRYYNKLLDAQEIETPGLKRLEKDFYGDLEFNVIKAYMRSASFSTEYLFEVLPKAVTIWLDYSTKYRDSKLLRSYSSEIIMAKRNDNYSGILKFITMCINDGETYKWYTVLSQLISRMIHGDKDTETLILHIITQMAMKYPQVILYSVYSQVQSDSSERRKRGQKICASLQNARDEVLVNQVQSAFELLEALKGICQARTSKEGKVKLWEDLKFSFRRGSECLSLALPIRANFDRLHSPVLTTKSKSTKHHNIDNFITFSKFEPEVSILSSMQKPRKIYVIGSDNKRYSILCKPNDDLRKDSKLMEFATVMDRLLQTDIESEKRSLSITSYAVVPLNENMGLIEMVDNVRTIRDIMLMYLQWQGNRFDYAKMKTLMGDPALSLSEKLHNYEKLKTYYRPVLQLWFADKFPNPVNWYEARNRYTRSCAVMSIVGYLLGMGDRHGDNILLNEITGQILHVDFDCLFDKGKKLQVPERVPFRLTQNMVAAMGVNGYEGTFRKACEVTMRLIRQNENILMNILETFLYDPILDWKKTSKKRRGVDHNPDSSSKLQPQVALNTIRRKIKGILDPRDLDTGAKDSGGLSVSVNAQVDGVIQQATSDENLAQMYIGWMAFL</sequence>
<dbReference type="InterPro" id="IPR003151">
    <property type="entry name" value="PIK-rel_kinase_FAT"/>
</dbReference>
<dbReference type="KEGG" id="bnn:FOA43_000291"/>
<dbReference type="InterPro" id="IPR050517">
    <property type="entry name" value="DDR_Repair_Kinase"/>
</dbReference>
<evidence type="ECO:0000256" key="5">
    <source>
        <dbReference type="ARBA" id="ARBA00022527"/>
    </source>
</evidence>
<dbReference type="GO" id="GO:0005694">
    <property type="term" value="C:chromosome"/>
    <property type="evidence" value="ECO:0007669"/>
    <property type="project" value="TreeGrafter"/>
</dbReference>
<dbReference type="CDD" id="cd00892">
    <property type="entry name" value="PIKKc_ATR"/>
    <property type="match status" value="1"/>
</dbReference>
<dbReference type="PROSITE" id="PS50290">
    <property type="entry name" value="PI3_4_KINASE_3"/>
    <property type="match status" value="1"/>
</dbReference>
<proteinExistence type="inferred from homology"/>
<evidence type="ECO:0000256" key="9">
    <source>
        <dbReference type="ARBA" id="ARBA00022777"/>
    </source>
</evidence>
<dbReference type="RefSeq" id="XP_038776552.1">
    <property type="nucleotide sequence ID" value="XM_038920624.1"/>
</dbReference>
<keyword evidence="9" id="KW-0418">Kinase</keyword>
<dbReference type="InterPro" id="IPR000403">
    <property type="entry name" value="PI3/4_kinase_cat_dom"/>
</dbReference>
<feature type="domain" description="FATC" evidence="22">
    <location>
        <begin position="2387"/>
        <end position="2419"/>
    </location>
</feature>
<dbReference type="PROSITE" id="PS51190">
    <property type="entry name" value="FATC"/>
    <property type="match status" value="1"/>
</dbReference>
<feature type="domain" description="PI3K/PI4K catalytic" evidence="20">
    <location>
        <begin position="2067"/>
        <end position="2376"/>
    </location>
</feature>
<evidence type="ECO:0000256" key="3">
    <source>
        <dbReference type="ARBA" id="ARBA00012513"/>
    </source>
</evidence>
<dbReference type="InterPro" id="IPR058681">
    <property type="entry name" value="HEAT_MEC1_N"/>
</dbReference>
<protein>
    <recommendedName>
        <fullName evidence="4">Serine/threonine-protein kinase MEC1</fullName>
        <ecNumber evidence="3">2.7.11.1</ecNumber>
    </recommendedName>
    <alternativeName>
        <fullName evidence="17">ATR homolog</fullName>
    </alternativeName>
    <alternativeName>
        <fullName evidence="16">DNA-damage checkpoint kinase MEC1</fullName>
    </alternativeName>
    <alternativeName>
        <fullName evidence="15">Mitosis entry checkpoint protein 1</fullName>
    </alternativeName>
</protein>
<evidence type="ECO:0000256" key="15">
    <source>
        <dbReference type="ARBA" id="ARBA00029679"/>
    </source>
</evidence>
<dbReference type="GeneID" id="62193692"/>
<evidence type="ECO:0000256" key="18">
    <source>
        <dbReference type="ARBA" id="ARBA00047899"/>
    </source>
</evidence>
<dbReference type="Pfam" id="PF25030">
    <property type="entry name" value="M-HEAT_ATR"/>
    <property type="match status" value="1"/>
</dbReference>
<dbReference type="PROSITE" id="PS51189">
    <property type="entry name" value="FAT"/>
    <property type="match status" value="1"/>
</dbReference>
<dbReference type="SMART" id="SM01343">
    <property type="entry name" value="FATC"/>
    <property type="match status" value="1"/>
</dbReference>
<evidence type="ECO:0000313" key="24">
    <source>
        <dbReference type="Proteomes" id="UP000662931"/>
    </source>
</evidence>
<comment type="catalytic activity">
    <reaction evidence="19">
        <text>L-seryl-[protein] + ATP = O-phospho-L-seryl-[protein] + ADP + H(+)</text>
        <dbReference type="Rhea" id="RHEA:17989"/>
        <dbReference type="Rhea" id="RHEA-COMP:9863"/>
        <dbReference type="Rhea" id="RHEA-COMP:11604"/>
        <dbReference type="ChEBI" id="CHEBI:15378"/>
        <dbReference type="ChEBI" id="CHEBI:29999"/>
        <dbReference type="ChEBI" id="CHEBI:30616"/>
        <dbReference type="ChEBI" id="CHEBI:83421"/>
        <dbReference type="ChEBI" id="CHEBI:456216"/>
        <dbReference type="EC" id="2.7.11.1"/>
    </reaction>
</comment>
<keyword evidence="6" id="KW-0808">Transferase</keyword>
<keyword evidence="13" id="KW-0539">Nucleus</keyword>
<dbReference type="Pfam" id="PF00454">
    <property type="entry name" value="PI3_PI4_kinase"/>
    <property type="match status" value="1"/>
</dbReference>
<evidence type="ECO:0000256" key="13">
    <source>
        <dbReference type="ARBA" id="ARBA00023242"/>
    </source>
</evidence>
<evidence type="ECO:0000256" key="1">
    <source>
        <dbReference type="ARBA" id="ARBA00004123"/>
    </source>
</evidence>
<dbReference type="PROSITE" id="PS00916">
    <property type="entry name" value="PI3_4_KINASE_2"/>
    <property type="match status" value="1"/>
</dbReference>
<comment type="catalytic activity">
    <reaction evidence="18">
        <text>L-threonyl-[protein] + ATP = O-phospho-L-threonyl-[protein] + ADP + H(+)</text>
        <dbReference type="Rhea" id="RHEA:46608"/>
        <dbReference type="Rhea" id="RHEA-COMP:11060"/>
        <dbReference type="Rhea" id="RHEA-COMP:11605"/>
        <dbReference type="ChEBI" id="CHEBI:15378"/>
        <dbReference type="ChEBI" id="CHEBI:30013"/>
        <dbReference type="ChEBI" id="CHEBI:30616"/>
        <dbReference type="ChEBI" id="CHEBI:61977"/>
        <dbReference type="ChEBI" id="CHEBI:456216"/>
        <dbReference type="EC" id="2.7.11.1"/>
    </reaction>
</comment>
<dbReference type="GO" id="GO:0005524">
    <property type="term" value="F:ATP binding"/>
    <property type="evidence" value="ECO:0007669"/>
    <property type="project" value="UniProtKB-KW"/>
</dbReference>
<dbReference type="SMART" id="SM00146">
    <property type="entry name" value="PI3Kc"/>
    <property type="match status" value="1"/>
</dbReference>
<comment type="similarity">
    <text evidence="2">Belongs to the PI3/PI4-kinase family. ATM subfamily.</text>
</comment>
<accession>A0A875RSY5</accession>
<evidence type="ECO:0000256" key="19">
    <source>
        <dbReference type="ARBA" id="ARBA00048679"/>
    </source>
</evidence>
<dbReference type="EMBL" id="CP064812">
    <property type="protein sequence ID" value="QPG72987.1"/>
    <property type="molecule type" value="Genomic_DNA"/>
</dbReference>
<evidence type="ECO:0000256" key="17">
    <source>
        <dbReference type="ARBA" id="ARBA00033001"/>
    </source>
</evidence>
<keyword evidence="8" id="KW-0227">DNA damage</keyword>
<dbReference type="EC" id="2.7.11.1" evidence="3"/>
<keyword evidence="11" id="KW-0156">Chromatin regulator</keyword>
<feature type="domain" description="FAT" evidence="21">
    <location>
        <begin position="1386"/>
        <end position="1959"/>
    </location>
</feature>
<dbReference type="GO" id="GO:0000077">
    <property type="term" value="P:DNA damage checkpoint signaling"/>
    <property type="evidence" value="ECO:0007669"/>
    <property type="project" value="TreeGrafter"/>
</dbReference>
<organism evidence="23 24">
    <name type="scientific">Eeniella nana</name>
    <name type="common">Yeast</name>
    <name type="synonym">Brettanomyces nanus</name>
    <dbReference type="NCBI Taxonomy" id="13502"/>
    <lineage>
        <taxon>Eukaryota</taxon>
        <taxon>Fungi</taxon>
        <taxon>Dikarya</taxon>
        <taxon>Ascomycota</taxon>
        <taxon>Saccharomycotina</taxon>
        <taxon>Pichiomycetes</taxon>
        <taxon>Pichiales</taxon>
        <taxon>Pichiaceae</taxon>
        <taxon>Brettanomyces</taxon>
    </lineage>
</organism>
<dbReference type="InterPro" id="IPR011009">
    <property type="entry name" value="Kinase-like_dom_sf"/>
</dbReference>
<evidence type="ECO:0000256" key="12">
    <source>
        <dbReference type="ARBA" id="ARBA00023204"/>
    </source>
</evidence>
<evidence type="ECO:0000256" key="8">
    <source>
        <dbReference type="ARBA" id="ARBA00022763"/>
    </source>
</evidence>
<keyword evidence="5" id="KW-0723">Serine/threonine-protein kinase</keyword>
<dbReference type="Pfam" id="PF25385">
    <property type="entry name" value="HEAT_MEC1_N"/>
    <property type="match status" value="1"/>
</dbReference>
<dbReference type="InterPro" id="IPR011990">
    <property type="entry name" value="TPR-like_helical_dom_sf"/>
</dbReference>
<keyword evidence="24" id="KW-1185">Reference proteome</keyword>
<evidence type="ECO:0000259" key="21">
    <source>
        <dbReference type="PROSITE" id="PS51189"/>
    </source>
</evidence>
<keyword evidence="12" id="KW-0234">DNA repair</keyword>
<dbReference type="InterPro" id="IPR057564">
    <property type="entry name" value="HEAT_ATR"/>
</dbReference>
<dbReference type="Gene3D" id="1.10.1070.11">
    <property type="entry name" value="Phosphatidylinositol 3-/4-kinase, catalytic domain"/>
    <property type="match status" value="1"/>
</dbReference>
<dbReference type="Pfam" id="PF02260">
    <property type="entry name" value="FATC"/>
    <property type="match status" value="1"/>
</dbReference>
<dbReference type="PANTHER" id="PTHR11139">
    <property type="entry name" value="ATAXIA TELANGIECTASIA MUTATED ATM -RELATED"/>
    <property type="match status" value="1"/>
</dbReference>
<dbReference type="InterPro" id="IPR056802">
    <property type="entry name" value="ATR-like_M-HEAT"/>
</dbReference>
<evidence type="ECO:0000256" key="14">
    <source>
        <dbReference type="ARBA" id="ARBA00023254"/>
    </source>
</evidence>
<evidence type="ECO:0000256" key="7">
    <source>
        <dbReference type="ARBA" id="ARBA00022741"/>
    </source>
</evidence>
<evidence type="ECO:0000256" key="2">
    <source>
        <dbReference type="ARBA" id="ARBA00010769"/>
    </source>
</evidence>
<dbReference type="Pfam" id="PF08064">
    <property type="entry name" value="UME"/>
    <property type="match status" value="1"/>
</dbReference>
<gene>
    <name evidence="23" type="ORF">FOA43_000291</name>
</gene>
<evidence type="ECO:0000256" key="11">
    <source>
        <dbReference type="ARBA" id="ARBA00022853"/>
    </source>
</evidence>
<dbReference type="PANTHER" id="PTHR11139:SF125">
    <property type="entry name" value="SERINE_THREONINE-PROTEIN KINASE MEC1"/>
    <property type="match status" value="1"/>
</dbReference>
<dbReference type="SMART" id="SM00802">
    <property type="entry name" value="UME"/>
    <property type="match status" value="1"/>
</dbReference>
<dbReference type="InterPro" id="IPR014009">
    <property type="entry name" value="PIK_FAT"/>
</dbReference>
<dbReference type="Proteomes" id="UP000662931">
    <property type="component" value="Chromosome 1"/>
</dbReference>
<evidence type="ECO:0000256" key="6">
    <source>
        <dbReference type="ARBA" id="ARBA00022679"/>
    </source>
</evidence>
<evidence type="ECO:0000259" key="22">
    <source>
        <dbReference type="PROSITE" id="PS51190"/>
    </source>
</evidence>
<dbReference type="GO" id="GO:0000723">
    <property type="term" value="P:telomere maintenance"/>
    <property type="evidence" value="ECO:0007669"/>
    <property type="project" value="TreeGrafter"/>
</dbReference>
<dbReference type="Gene3D" id="1.25.40.10">
    <property type="entry name" value="Tetratricopeptide repeat domain"/>
    <property type="match status" value="1"/>
</dbReference>
<evidence type="ECO:0000256" key="10">
    <source>
        <dbReference type="ARBA" id="ARBA00022840"/>
    </source>
</evidence>